<feature type="signal peptide" evidence="1">
    <location>
        <begin position="1"/>
        <end position="16"/>
    </location>
</feature>
<protein>
    <recommendedName>
        <fullName evidence="4">Invertebrate defensins family profile domain-containing protein</fullName>
    </recommendedName>
</protein>
<name>A0A319EIA1_ASPSB</name>
<dbReference type="AlphaFoldDB" id="A0A319EIA1"/>
<reference evidence="2 3" key="1">
    <citation type="submission" date="2018-02" db="EMBL/GenBank/DDBJ databases">
        <title>The genomes of Aspergillus section Nigri reveals drivers in fungal speciation.</title>
        <authorList>
            <consortium name="DOE Joint Genome Institute"/>
            <person name="Vesth T.C."/>
            <person name="Nybo J."/>
            <person name="Theobald S."/>
            <person name="Brandl J."/>
            <person name="Frisvad J.C."/>
            <person name="Nielsen K.F."/>
            <person name="Lyhne E.K."/>
            <person name="Kogle M.E."/>
            <person name="Kuo A."/>
            <person name="Riley R."/>
            <person name="Clum A."/>
            <person name="Nolan M."/>
            <person name="Lipzen A."/>
            <person name="Salamov A."/>
            <person name="Henrissat B."/>
            <person name="Wiebenga A."/>
            <person name="De vries R.P."/>
            <person name="Grigoriev I.V."/>
            <person name="Mortensen U.H."/>
            <person name="Andersen M.R."/>
            <person name="Baker S.E."/>
        </authorList>
    </citation>
    <scope>NUCLEOTIDE SEQUENCE [LARGE SCALE GENOMIC DNA]</scope>
    <source>
        <strain evidence="2 3">CBS 121057</strain>
    </source>
</reference>
<gene>
    <name evidence="2" type="ORF">BO78DRAFT_415668</name>
</gene>
<evidence type="ECO:0000313" key="2">
    <source>
        <dbReference type="EMBL" id="PYI09390.1"/>
    </source>
</evidence>
<feature type="chain" id="PRO_5016338053" description="Invertebrate defensins family profile domain-containing protein" evidence="1">
    <location>
        <begin position="17"/>
        <end position="83"/>
    </location>
</feature>
<evidence type="ECO:0000256" key="1">
    <source>
        <dbReference type="SAM" id="SignalP"/>
    </source>
</evidence>
<accession>A0A319EIA1</accession>
<dbReference type="Proteomes" id="UP000248423">
    <property type="component" value="Unassembled WGS sequence"/>
</dbReference>
<keyword evidence="3" id="KW-1185">Reference proteome</keyword>
<keyword evidence="1" id="KW-0732">Signal</keyword>
<organism evidence="2 3">
    <name type="scientific">Aspergillus sclerotiicarbonarius (strain CBS 121057 / IBT 28362)</name>
    <dbReference type="NCBI Taxonomy" id="1448318"/>
    <lineage>
        <taxon>Eukaryota</taxon>
        <taxon>Fungi</taxon>
        <taxon>Dikarya</taxon>
        <taxon>Ascomycota</taxon>
        <taxon>Pezizomycotina</taxon>
        <taxon>Eurotiomycetes</taxon>
        <taxon>Eurotiomycetidae</taxon>
        <taxon>Eurotiales</taxon>
        <taxon>Aspergillaceae</taxon>
        <taxon>Aspergillus</taxon>
        <taxon>Aspergillus subgen. Circumdati</taxon>
    </lineage>
</organism>
<evidence type="ECO:0008006" key="4">
    <source>
        <dbReference type="Google" id="ProtNLM"/>
    </source>
</evidence>
<evidence type="ECO:0000313" key="3">
    <source>
        <dbReference type="Proteomes" id="UP000248423"/>
    </source>
</evidence>
<proteinExistence type="predicted"/>
<dbReference type="OrthoDB" id="10313756at2759"/>
<dbReference type="VEuPathDB" id="FungiDB:BO78DRAFT_415668"/>
<sequence length="83" mass="9102">MKFTFYLVAYLPIVFSIPVDEGSPTTAEPSPGHMDLMVNNNTNDVSPAAWCGNYTPQGCRNACHSYGYYCFCCTGSTCSCYNC</sequence>
<dbReference type="EMBL" id="KZ826327">
    <property type="protein sequence ID" value="PYI09390.1"/>
    <property type="molecule type" value="Genomic_DNA"/>
</dbReference>